<name>A0A067DTD8_CITSI</name>
<accession>A0A067DTD8</accession>
<evidence type="ECO:0000256" key="4">
    <source>
        <dbReference type="ARBA" id="ARBA00023065"/>
    </source>
</evidence>
<protein>
    <submittedName>
        <fullName evidence="5">Uncharacterized protein</fullName>
    </submittedName>
</protein>
<dbReference type="PANTHER" id="PTHR32468:SF108">
    <property type="entry name" value="CATION_H(+) ANTIPORTER 15-LIKE"/>
    <property type="match status" value="1"/>
</dbReference>
<keyword evidence="1" id="KW-0813">Transport</keyword>
<dbReference type="EMBL" id="KK785286">
    <property type="protein sequence ID" value="KDO44835.1"/>
    <property type="molecule type" value="Genomic_DNA"/>
</dbReference>
<dbReference type="PANTHER" id="PTHR32468">
    <property type="entry name" value="CATION/H + ANTIPORTER"/>
    <property type="match status" value="1"/>
</dbReference>
<feature type="non-terminal residue" evidence="5">
    <location>
        <position position="1"/>
    </location>
</feature>
<dbReference type="InterPro" id="IPR050794">
    <property type="entry name" value="CPA2_transporter"/>
</dbReference>
<dbReference type="Proteomes" id="UP000027120">
    <property type="component" value="Unassembled WGS sequence"/>
</dbReference>
<reference evidence="5 6" key="1">
    <citation type="submission" date="2014-04" db="EMBL/GenBank/DDBJ databases">
        <authorList>
            <consortium name="International Citrus Genome Consortium"/>
            <person name="Gmitter F."/>
            <person name="Chen C."/>
            <person name="Farmerie W."/>
            <person name="Harkins T."/>
            <person name="Desany B."/>
            <person name="Mohiuddin M."/>
            <person name="Kodira C."/>
            <person name="Borodovsky M."/>
            <person name="Lomsadze A."/>
            <person name="Burns P."/>
            <person name="Jenkins J."/>
            <person name="Prochnik S."/>
            <person name="Shu S."/>
            <person name="Chapman J."/>
            <person name="Pitluck S."/>
            <person name="Schmutz J."/>
            <person name="Rokhsar D."/>
        </authorList>
    </citation>
    <scope>NUCLEOTIDE SEQUENCE</scope>
</reference>
<evidence type="ECO:0000256" key="3">
    <source>
        <dbReference type="ARBA" id="ARBA00022958"/>
    </source>
</evidence>
<keyword evidence="4" id="KW-0406">Ion transport</keyword>
<evidence type="ECO:0000313" key="6">
    <source>
        <dbReference type="Proteomes" id="UP000027120"/>
    </source>
</evidence>
<organism evidence="5 6">
    <name type="scientific">Citrus sinensis</name>
    <name type="common">Sweet orange</name>
    <name type="synonym">Citrus aurantium var. sinensis</name>
    <dbReference type="NCBI Taxonomy" id="2711"/>
    <lineage>
        <taxon>Eukaryota</taxon>
        <taxon>Viridiplantae</taxon>
        <taxon>Streptophyta</taxon>
        <taxon>Embryophyta</taxon>
        <taxon>Tracheophyta</taxon>
        <taxon>Spermatophyta</taxon>
        <taxon>Magnoliopsida</taxon>
        <taxon>eudicotyledons</taxon>
        <taxon>Gunneridae</taxon>
        <taxon>Pentapetalae</taxon>
        <taxon>rosids</taxon>
        <taxon>malvids</taxon>
        <taxon>Sapindales</taxon>
        <taxon>Rutaceae</taxon>
        <taxon>Aurantioideae</taxon>
        <taxon>Citrus</taxon>
    </lineage>
</organism>
<keyword evidence="2" id="KW-0633">Potassium transport</keyword>
<proteinExistence type="predicted"/>
<dbReference type="STRING" id="2711.A0A067DTD8"/>
<evidence type="ECO:0000256" key="1">
    <source>
        <dbReference type="ARBA" id="ARBA00022448"/>
    </source>
</evidence>
<sequence>VHSLITLLKAFNSSEMSPLCACVLHLVELVGRAAPLLVPHNTHKRKIKENSTDRIMRAMTKFSKSSQVTIQPFILIAPYKTMYESISKLAQDEFIPFIILPSHQSHKMQQGGGFNCKIQNCAPCSVGIYVDRGINDLIEAEDVSERILDDNVINDFKSRNLGNACVLCHHVDVTNTLEAWEVIRSSDNDYDLVVVGKRRRPNSSRERDMTPWTDYEELRVIGDMLASQDFCGGMNPVLVVQ</sequence>
<dbReference type="AlphaFoldDB" id="A0A067DTD8"/>
<gene>
    <name evidence="5" type="ORF">CISIN_1g0433151mg</name>
</gene>
<keyword evidence="6" id="KW-1185">Reference proteome</keyword>
<dbReference type="GO" id="GO:0006813">
    <property type="term" value="P:potassium ion transport"/>
    <property type="evidence" value="ECO:0007669"/>
    <property type="project" value="UniProtKB-KW"/>
</dbReference>
<evidence type="ECO:0000256" key="2">
    <source>
        <dbReference type="ARBA" id="ARBA00022538"/>
    </source>
</evidence>
<keyword evidence="3" id="KW-0630">Potassium</keyword>
<evidence type="ECO:0000313" key="5">
    <source>
        <dbReference type="EMBL" id="KDO44835.1"/>
    </source>
</evidence>